<dbReference type="Gene3D" id="3.40.50.11660">
    <property type="entry name" value="Glycosyl transferase family 10, C-terminal domain"/>
    <property type="match status" value="1"/>
</dbReference>
<evidence type="ECO:0000259" key="12">
    <source>
        <dbReference type="Pfam" id="PF00852"/>
    </source>
</evidence>
<keyword evidence="4 11" id="KW-0328">Glycosyltransferase</keyword>
<dbReference type="PANTHER" id="PTHR11929">
    <property type="entry name" value="ALPHA- 1,3 -FUCOSYLTRANSFERASE"/>
    <property type="match status" value="1"/>
</dbReference>
<accession>A0A818G8B5</accession>
<evidence type="ECO:0000256" key="9">
    <source>
        <dbReference type="ARBA" id="ARBA00023136"/>
    </source>
</evidence>
<keyword evidence="7" id="KW-0735">Signal-anchor</keyword>
<dbReference type="GO" id="GO:0032580">
    <property type="term" value="C:Golgi cisterna membrane"/>
    <property type="evidence" value="ECO:0007669"/>
    <property type="project" value="UniProtKB-SubCell"/>
</dbReference>
<organism evidence="14 15">
    <name type="scientific">Rotaria socialis</name>
    <dbReference type="NCBI Taxonomy" id="392032"/>
    <lineage>
        <taxon>Eukaryota</taxon>
        <taxon>Metazoa</taxon>
        <taxon>Spiralia</taxon>
        <taxon>Gnathifera</taxon>
        <taxon>Rotifera</taxon>
        <taxon>Eurotatoria</taxon>
        <taxon>Bdelloidea</taxon>
        <taxon>Philodinida</taxon>
        <taxon>Philodinidae</taxon>
        <taxon>Rotaria</taxon>
    </lineage>
</organism>
<dbReference type="InterPro" id="IPR038577">
    <property type="entry name" value="GT10-like_C_sf"/>
</dbReference>
<evidence type="ECO:0000256" key="7">
    <source>
        <dbReference type="ARBA" id="ARBA00022968"/>
    </source>
</evidence>
<dbReference type="PANTHER" id="PTHR11929:SF226">
    <property type="entry name" value="ATP-DEPENDENT DNA HELICASE-RELATED"/>
    <property type="match status" value="1"/>
</dbReference>
<name>A0A818G8B5_9BILA</name>
<evidence type="ECO:0000256" key="3">
    <source>
        <dbReference type="ARBA" id="ARBA00008919"/>
    </source>
</evidence>
<dbReference type="EC" id="2.4.1.-" evidence="11"/>
<evidence type="ECO:0000256" key="11">
    <source>
        <dbReference type="RuleBase" id="RU003832"/>
    </source>
</evidence>
<protein>
    <recommendedName>
        <fullName evidence="11">Fucosyltransferase</fullName>
        <ecNumber evidence="11">2.4.1.-</ecNumber>
    </recommendedName>
</protein>
<comment type="similarity">
    <text evidence="3 11">Belongs to the glycosyltransferase 10 family.</text>
</comment>
<dbReference type="EMBL" id="CAJNYT010002705">
    <property type="protein sequence ID" value="CAF3487493.1"/>
    <property type="molecule type" value="Genomic_DNA"/>
</dbReference>
<keyword evidence="6 11" id="KW-0812">Transmembrane</keyword>
<evidence type="ECO:0000259" key="13">
    <source>
        <dbReference type="Pfam" id="PF17039"/>
    </source>
</evidence>
<dbReference type="InterPro" id="IPR031481">
    <property type="entry name" value="Glyco_tran_10_N"/>
</dbReference>
<feature type="domain" description="Fucosyltransferase N-terminal" evidence="13">
    <location>
        <begin position="148"/>
        <end position="232"/>
    </location>
</feature>
<feature type="transmembrane region" description="Helical" evidence="11">
    <location>
        <begin position="12"/>
        <end position="32"/>
    </location>
</feature>
<keyword evidence="11" id="KW-0333">Golgi apparatus</keyword>
<dbReference type="AlphaFoldDB" id="A0A818G8B5"/>
<dbReference type="Pfam" id="PF00852">
    <property type="entry name" value="Glyco_transf_10"/>
    <property type="match status" value="1"/>
</dbReference>
<proteinExistence type="inferred from homology"/>
<keyword evidence="8 11" id="KW-1133">Transmembrane helix</keyword>
<evidence type="ECO:0000256" key="6">
    <source>
        <dbReference type="ARBA" id="ARBA00022692"/>
    </source>
</evidence>
<dbReference type="Proteomes" id="UP000663872">
    <property type="component" value="Unassembled WGS sequence"/>
</dbReference>
<evidence type="ECO:0000313" key="14">
    <source>
        <dbReference type="EMBL" id="CAF3487493.1"/>
    </source>
</evidence>
<sequence length="469" mass="56152">MACRSSRIRFIVVRSCVISFIVTFFFQFMASFRNDNSSENLSAITLADEELFWRKLYNDDKYLTEEERIKAMESSDRLTIKRELNWTKIFLDNYARKLLKINERDALTIYKKRIEKYAKVTTQEKYDIFEETLVFGRPKFCTATHIFHPQCPYSNCRWTCDKSSTNQNGLRRANIFHHVDIEHDEMIDKLGNRSSDDIWILWIDEANRQISHLNQYQFNWTLSFRQDSEVSLGTYGILIEKDQNKISSDNALPHNSELIRILTKNNVLIDDVTLENRIFVNYRFRYRHALWFVSNCEPQHRLNYYKELKAHYPISAFGLCVDKRCDKNHDCEHSQSHLGLFYLAFESQTCKDYITEKFWRALYYGMIPIVLGPSKQSYLDLGVPESAFIHVDDYQSPRELANHLHQISNDYVIYRKYFQWLNQYEVFYDINVLEPIRMCELCMRLNMQESRDHSFYSDVHEWHRNGCQS</sequence>
<gene>
    <name evidence="14" type="ORF">GRG538_LOCUS16760</name>
</gene>
<evidence type="ECO:0000256" key="10">
    <source>
        <dbReference type="ARBA" id="ARBA00023180"/>
    </source>
</evidence>
<evidence type="ECO:0000256" key="1">
    <source>
        <dbReference type="ARBA" id="ARBA00004167"/>
    </source>
</evidence>
<evidence type="ECO:0000256" key="8">
    <source>
        <dbReference type="ARBA" id="ARBA00022989"/>
    </source>
</evidence>
<evidence type="ECO:0000256" key="5">
    <source>
        <dbReference type="ARBA" id="ARBA00022679"/>
    </source>
</evidence>
<dbReference type="InterPro" id="IPR001503">
    <property type="entry name" value="Glyco_trans_10"/>
</dbReference>
<dbReference type="InterPro" id="IPR055270">
    <property type="entry name" value="Glyco_tran_10_C"/>
</dbReference>
<keyword evidence="10" id="KW-0325">Glycoprotein</keyword>
<evidence type="ECO:0000313" key="15">
    <source>
        <dbReference type="Proteomes" id="UP000663872"/>
    </source>
</evidence>
<dbReference type="GO" id="GO:0046920">
    <property type="term" value="F:alpha-(1-&gt;3)-fucosyltransferase activity"/>
    <property type="evidence" value="ECO:0007669"/>
    <property type="project" value="TreeGrafter"/>
</dbReference>
<dbReference type="SUPFAM" id="SSF53756">
    <property type="entry name" value="UDP-Glycosyltransferase/glycogen phosphorylase"/>
    <property type="match status" value="1"/>
</dbReference>
<keyword evidence="9 11" id="KW-0472">Membrane</keyword>
<comment type="caution">
    <text evidence="14">The sequence shown here is derived from an EMBL/GenBank/DDBJ whole genome shotgun (WGS) entry which is preliminary data.</text>
</comment>
<evidence type="ECO:0000256" key="2">
    <source>
        <dbReference type="ARBA" id="ARBA00004922"/>
    </source>
</evidence>
<evidence type="ECO:0000256" key="4">
    <source>
        <dbReference type="ARBA" id="ARBA00022676"/>
    </source>
</evidence>
<feature type="domain" description="Fucosyltransferase C-terminal" evidence="12">
    <location>
        <begin position="287"/>
        <end position="462"/>
    </location>
</feature>
<reference evidence="14" key="1">
    <citation type="submission" date="2021-02" db="EMBL/GenBank/DDBJ databases">
        <authorList>
            <person name="Nowell W R."/>
        </authorList>
    </citation>
    <scope>NUCLEOTIDE SEQUENCE</scope>
</reference>
<dbReference type="Pfam" id="PF17039">
    <property type="entry name" value="Glyco_tran_10_N"/>
    <property type="match status" value="1"/>
</dbReference>
<keyword evidence="5 11" id="KW-0808">Transferase</keyword>
<dbReference type="UniPathway" id="UPA00378"/>
<comment type="subcellular location">
    <subcellularLocation>
        <location evidence="11">Golgi apparatus</location>
        <location evidence="11">Golgi stack membrane</location>
        <topology evidence="11">Single-pass type II membrane protein</topology>
    </subcellularLocation>
    <subcellularLocation>
        <location evidence="1">Membrane</location>
        <topology evidence="1">Single-pass membrane protein</topology>
    </subcellularLocation>
</comment>
<comment type="pathway">
    <text evidence="2">Protein modification; protein glycosylation.</text>
</comment>